<protein>
    <submittedName>
        <fullName evidence="1">Uncharacterized protein</fullName>
    </submittedName>
</protein>
<sequence>MVSKTSSNQSAISLADFGQDVARRRAAAGDVVVPRNAGIRRTESKRALLAAINDADGLW</sequence>
<accession>A0A5E8A5W6</accession>
<organism evidence="1 2">
    <name type="scientific">Sphingomonas aurantiaca</name>
    <dbReference type="NCBI Taxonomy" id="185949"/>
    <lineage>
        <taxon>Bacteria</taxon>
        <taxon>Pseudomonadati</taxon>
        <taxon>Pseudomonadota</taxon>
        <taxon>Alphaproteobacteria</taxon>
        <taxon>Sphingomonadales</taxon>
        <taxon>Sphingomonadaceae</taxon>
        <taxon>Sphingomonas</taxon>
    </lineage>
</organism>
<proteinExistence type="predicted"/>
<evidence type="ECO:0000313" key="1">
    <source>
        <dbReference type="EMBL" id="VVT26806.1"/>
    </source>
</evidence>
<gene>
    <name evidence="1" type="ORF">SPHINGO391_490216</name>
</gene>
<name>A0A5E8A5W6_9SPHN</name>
<dbReference type="AlphaFoldDB" id="A0A5E8A5W6"/>
<dbReference type="Proteomes" id="UP000326857">
    <property type="component" value="Unassembled WGS sequence"/>
</dbReference>
<dbReference type="EMBL" id="CABVLI010000044">
    <property type="protein sequence ID" value="VVT26806.1"/>
    <property type="molecule type" value="Genomic_DNA"/>
</dbReference>
<evidence type="ECO:0000313" key="2">
    <source>
        <dbReference type="Proteomes" id="UP000326857"/>
    </source>
</evidence>
<reference evidence="1 2" key="1">
    <citation type="submission" date="2019-09" db="EMBL/GenBank/DDBJ databases">
        <authorList>
            <person name="Dittami M. S."/>
        </authorList>
    </citation>
    <scope>NUCLEOTIDE SEQUENCE [LARGE SCALE GENOMIC DNA]</scope>
    <source>
        <strain evidence="1">SPHINGO391</strain>
    </source>
</reference>